<gene>
    <name evidence="1" type="ORF">Pint_28802</name>
</gene>
<organism evidence="1 2">
    <name type="scientific">Pistacia integerrima</name>
    <dbReference type="NCBI Taxonomy" id="434235"/>
    <lineage>
        <taxon>Eukaryota</taxon>
        <taxon>Viridiplantae</taxon>
        <taxon>Streptophyta</taxon>
        <taxon>Embryophyta</taxon>
        <taxon>Tracheophyta</taxon>
        <taxon>Spermatophyta</taxon>
        <taxon>Magnoliopsida</taxon>
        <taxon>eudicotyledons</taxon>
        <taxon>Gunneridae</taxon>
        <taxon>Pentapetalae</taxon>
        <taxon>rosids</taxon>
        <taxon>malvids</taxon>
        <taxon>Sapindales</taxon>
        <taxon>Anacardiaceae</taxon>
        <taxon>Pistacia</taxon>
    </lineage>
</organism>
<keyword evidence="2" id="KW-1185">Reference proteome</keyword>
<accession>A0ACC0X3Q9</accession>
<evidence type="ECO:0000313" key="1">
    <source>
        <dbReference type="EMBL" id="KAJ0008346.1"/>
    </source>
</evidence>
<dbReference type="Proteomes" id="UP001163603">
    <property type="component" value="Chromosome 15"/>
</dbReference>
<proteinExistence type="predicted"/>
<dbReference type="EMBL" id="CM047750">
    <property type="protein sequence ID" value="KAJ0008346.1"/>
    <property type="molecule type" value="Genomic_DNA"/>
</dbReference>
<evidence type="ECO:0000313" key="2">
    <source>
        <dbReference type="Proteomes" id="UP001163603"/>
    </source>
</evidence>
<sequence>MSYINNSHFSSVEGNPDLCPEASCKGREKNKLTVPVAVVPIVAVVVSICIILTAISILWNFKTRRQAGKKNESLDSKTRRYKYSDLVRFTSNFERTIGKGGFGTVYHGYLDDTQVAVKMLSQSSVQGYKQFKAEIELLMRVHHKNLTTLVGYCDESTNMGLIYEFMANGNLQSHLLENDADTLSWEGRLRIATEAAQGDIANIVDPRLHGDFETNSAWKAVEVAIACVSLTSAKRPTMNQVVVELNESLAMEVARKKMGKDAEPKDSMLSMSLNLDTELFPILSVEGNPDLCPDVSCKEKTKFIVPVVAAVVSLSVSLAAIAILWCRIRRKNVRRKKGSLKLKNQRFKYSDLVKITNNFQTVIGKGGFGTVYHGYLDDTQVAVKVLYASSGQGYKQFQAEVEILVRVHHKNLTTLVGYCDEGTNMGLIYEFMANGNLQEHLLGI</sequence>
<name>A0ACC0X3Q9_9ROSI</name>
<comment type="caution">
    <text evidence="1">The sequence shown here is derived from an EMBL/GenBank/DDBJ whole genome shotgun (WGS) entry which is preliminary data.</text>
</comment>
<reference evidence="2" key="1">
    <citation type="journal article" date="2023" name="G3 (Bethesda)">
        <title>Genome assembly and association tests identify interacting loci associated with vigor, precocity, and sex in interspecific pistachio rootstocks.</title>
        <authorList>
            <person name="Palmer W."/>
            <person name="Jacygrad E."/>
            <person name="Sagayaradj S."/>
            <person name="Cavanaugh K."/>
            <person name="Han R."/>
            <person name="Bertier L."/>
            <person name="Beede B."/>
            <person name="Kafkas S."/>
            <person name="Golino D."/>
            <person name="Preece J."/>
            <person name="Michelmore R."/>
        </authorList>
    </citation>
    <scope>NUCLEOTIDE SEQUENCE [LARGE SCALE GENOMIC DNA]</scope>
</reference>
<protein>
    <submittedName>
        <fullName evidence="1">Uncharacterized protein</fullName>
    </submittedName>
</protein>